<evidence type="ECO:0000313" key="7">
    <source>
        <dbReference type="Proteomes" id="UP000247389"/>
    </source>
</evidence>
<dbReference type="PANTHER" id="PTHR47245:SF2">
    <property type="entry name" value="PEPTIDYL-PROLYL CIS-TRANS ISOMERASE HP_0175-RELATED"/>
    <property type="match status" value="1"/>
</dbReference>
<reference evidence="3 9" key="1">
    <citation type="submission" date="2016-10" db="EMBL/GenBank/DDBJ databases">
        <authorList>
            <person name="Varghese N."/>
            <person name="Submissions S."/>
        </authorList>
    </citation>
    <scope>NUCLEOTIDE SEQUENCE [LARGE SCALE GENOMIC DNA]</scope>
    <source>
        <strain evidence="3 9">WG10</strain>
    </source>
</reference>
<dbReference type="EMBL" id="SOEF01000022">
    <property type="protein sequence ID" value="TDX42349.1"/>
    <property type="molecule type" value="Genomic_DNA"/>
</dbReference>
<evidence type="ECO:0000313" key="9">
    <source>
        <dbReference type="Proteomes" id="UP000324896"/>
    </source>
</evidence>
<dbReference type="RefSeq" id="WP_073158519.1">
    <property type="nucleotide sequence ID" value="NZ_FMYT01000002.1"/>
</dbReference>
<evidence type="ECO:0000313" key="4">
    <source>
        <dbReference type="EMBL" id="SDI44510.1"/>
    </source>
</evidence>
<feature type="chain" id="PRO_5015064306" evidence="1">
    <location>
        <begin position="23"/>
        <end position="247"/>
    </location>
</feature>
<dbReference type="Proteomes" id="UP000295472">
    <property type="component" value="Unassembled WGS sequence"/>
</dbReference>
<reference evidence="4 6" key="2">
    <citation type="submission" date="2016-10" db="EMBL/GenBank/DDBJ databases">
        <authorList>
            <person name="de Groot N.N."/>
        </authorList>
    </citation>
    <scope>NUCLEOTIDE SEQUENCE [LARGE SCALE GENOMIC DNA]</scope>
    <source>
        <strain evidence="4 6">WG7</strain>
    </source>
</reference>
<dbReference type="InterPro" id="IPR050245">
    <property type="entry name" value="PrsA_foldase"/>
</dbReference>
<dbReference type="AlphaFoldDB" id="A0A1G6J068"/>
<dbReference type="STRING" id="54121.SAMN04515653_10889"/>
<dbReference type="Proteomes" id="UP000198945">
    <property type="component" value="Unassembled WGS sequence"/>
</dbReference>
<dbReference type="SUPFAM" id="SSF109998">
    <property type="entry name" value="Triger factor/SurA peptide-binding domain-like"/>
    <property type="match status" value="1"/>
</dbReference>
<dbReference type="Gene3D" id="1.10.4030.10">
    <property type="entry name" value="Porin chaperone SurA, peptide-binding domain"/>
    <property type="match status" value="1"/>
</dbReference>
<reference evidence="5 8" key="3">
    <citation type="submission" date="2019-03" db="EMBL/GenBank/DDBJ databases">
        <title>Subsurface microbial communities from deep shales in Ohio and West Virginia, USA.</title>
        <authorList>
            <person name="Wrighton K."/>
        </authorList>
    </citation>
    <scope>NUCLEOTIDE SEQUENCE [LARGE SCALE GENOMIC DNA]</scope>
    <source>
        <strain evidence="5 8">DSMZ 11287</strain>
        <strain evidence="2 7">MSL28</strain>
    </source>
</reference>
<proteinExistence type="predicted"/>
<dbReference type="OrthoDB" id="2111530at2"/>
<evidence type="ECO:0000313" key="8">
    <source>
        <dbReference type="Proteomes" id="UP000295472"/>
    </source>
</evidence>
<keyword evidence="1" id="KW-0732">Signal</keyword>
<dbReference type="EMBL" id="QICM01000001">
    <property type="protein sequence ID" value="PXV70087.1"/>
    <property type="molecule type" value="Genomic_DNA"/>
</dbReference>
<dbReference type="EMBL" id="FMYT01000002">
    <property type="protein sequence ID" value="SDC11933.1"/>
    <property type="molecule type" value="Genomic_DNA"/>
</dbReference>
<evidence type="ECO:0000313" key="6">
    <source>
        <dbReference type="Proteomes" id="UP000198945"/>
    </source>
</evidence>
<dbReference type="EMBL" id="FNEH01000006">
    <property type="protein sequence ID" value="SDI44510.1"/>
    <property type="molecule type" value="Genomic_DNA"/>
</dbReference>
<evidence type="ECO:0000256" key="1">
    <source>
        <dbReference type="SAM" id="SignalP"/>
    </source>
</evidence>
<dbReference type="GeneID" id="57013208"/>
<sequence length="247" mass="28524">MEKKILALILIIVLAVPLTAAAQNSNQPADSNVKSKTEAKIVARVNGEKITNQQLAQKTNLNQLLMGINRISPQFVQTLTNTESGQKVLAKYKEQQLESLINNLLLQQQVEQKGISLTQKEKNEIYQKQKKAILERNNLNQEKFLSILKKQGFKTEKEYKQKFVKNPQLKINKLVEKEVVSNLEVSEAEIKQTYQENKEQFTKNGKTQPLEKVKPQIKEMLKQQKRNKKISQYVENLREKAEIEKNI</sequence>
<evidence type="ECO:0000313" key="5">
    <source>
        <dbReference type="EMBL" id="TDX42349.1"/>
    </source>
</evidence>
<evidence type="ECO:0000313" key="2">
    <source>
        <dbReference type="EMBL" id="PXV70087.1"/>
    </source>
</evidence>
<dbReference type="InterPro" id="IPR027304">
    <property type="entry name" value="Trigger_fact/SurA_dom_sf"/>
</dbReference>
<dbReference type="Proteomes" id="UP000324896">
    <property type="component" value="Unassembled WGS sequence"/>
</dbReference>
<protein>
    <submittedName>
        <fullName evidence="2">SurA-like protein</fullName>
    </submittedName>
</protein>
<dbReference type="Proteomes" id="UP000247389">
    <property type="component" value="Unassembled WGS sequence"/>
</dbReference>
<dbReference type="Pfam" id="PF13624">
    <property type="entry name" value="SurA_N_3"/>
    <property type="match status" value="1"/>
</dbReference>
<feature type="signal peptide" evidence="1">
    <location>
        <begin position="1"/>
        <end position="22"/>
    </location>
</feature>
<gene>
    <name evidence="5" type="ORF">C7954_12256</name>
    <name evidence="2" type="ORF">C8C78_10179</name>
    <name evidence="3" type="ORF">SAMN04488597_102133</name>
    <name evidence="4" type="ORF">SAMN04515654_10689</name>
</gene>
<dbReference type="PANTHER" id="PTHR47245">
    <property type="entry name" value="PEPTIDYLPROLYL ISOMERASE"/>
    <property type="match status" value="1"/>
</dbReference>
<organism evidence="3 9">
    <name type="scientific">Halanaerobium congolense</name>
    <dbReference type="NCBI Taxonomy" id="54121"/>
    <lineage>
        <taxon>Bacteria</taxon>
        <taxon>Bacillati</taxon>
        <taxon>Bacillota</taxon>
        <taxon>Clostridia</taxon>
        <taxon>Halanaerobiales</taxon>
        <taxon>Halanaerobiaceae</taxon>
        <taxon>Halanaerobium</taxon>
    </lineage>
</organism>
<name>A0A1G6J068_9FIRM</name>
<evidence type="ECO:0000313" key="3">
    <source>
        <dbReference type="EMBL" id="SDC11933.1"/>
    </source>
</evidence>
<accession>A0A1G6J068</accession>